<dbReference type="EMBL" id="KQ086093">
    <property type="protein sequence ID" value="KLO08396.1"/>
    <property type="molecule type" value="Genomic_DNA"/>
</dbReference>
<gene>
    <name evidence="1" type="ORF">SCHPADRAFT_815774</name>
</gene>
<accession>A0A0H2RUC6</accession>
<keyword evidence="2" id="KW-1185">Reference proteome</keyword>
<dbReference type="AlphaFoldDB" id="A0A0H2RUC6"/>
<dbReference type="Proteomes" id="UP000053477">
    <property type="component" value="Unassembled WGS sequence"/>
</dbReference>
<feature type="non-terminal residue" evidence="1">
    <location>
        <position position="101"/>
    </location>
</feature>
<dbReference type="OrthoDB" id="3247294at2759"/>
<organism evidence="1 2">
    <name type="scientific">Schizopora paradoxa</name>
    <dbReference type="NCBI Taxonomy" id="27342"/>
    <lineage>
        <taxon>Eukaryota</taxon>
        <taxon>Fungi</taxon>
        <taxon>Dikarya</taxon>
        <taxon>Basidiomycota</taxon>
        <taxon>Agaricomycotina</taxon>
        <taxon>Agaricomycetes</taxon>
        <taxon>Hymenochaetales</taxon>
        <taxon>Schizoporaceae</taxon>
        <taxon>Schizopora</taxon>
    </lineage>
</organism>
<sequence length="101" mass="11878">APQSVILYLEKNWMSETKLWSAVARRNRSIHELSDTNMLIEAWHHVLKTYLLDGKRNRRGDYLISILIREAVPRYAQKHIFRAMGMEGADLEEQKRAQIAE</sequence>
<protein>
    <submittedName>
        <fullName evidence="1">Uncharacterized protein</fullName>
    </submittedName>
</protein>
<proteinExistence type="predicted"/>
<name>A0A0H2RUC6_9AGAM</name>
<dbReference type="InParanoid" id="A0A0H2RUC6"/>
<reference evidence="1 2" key="1">
    <citation type="submission" date="2015-04" db="EMBL/GenBank/DDBJ databases">
        <title>Complete genome sequence of Schizopora paradoxa KUC8140, a cosmopolitan wood degrader in East Asia.</title>
        <authorList>
            <consortium name="DOE Joint Genome Institute"/>
            <person name="Min B."/>
            <person name="Park H."/>
            <person name="Jang Y."/>
            <person name="Kim J.-J."/>
            <person name="Kim K.H."/>
            <person name="Pangilinan J."/>
            <person name="Lipzen A."/>
            <person name="Riley R."/>
            <person name="Grigoriev I.V."/>
            <person name="Spatafora J.W."/>
            <person name="Choi I.-G."/>
        </authorList>
    </citation>
    <scope>NUCLEOTIDE SEQUENCE [LARGE SCALE GENOMIC DNA]</scope>
    <source>
        <strain evidence="1 2">KUC8140</strain>
    </source>
</reference>
<evidence type="ECO:0000313" key="2">
    <source>
        <dbReference type="Proteomes" id="UP000053477"/>
    </source>
</evidence>
<evidence type="ECO:0000313" key="1">
    <source>
        <dbReference type="EMBL" id="KLO08396.1"/>
    </source>
</evidence>
<feature type="non-terminal residue" evidence="1">
    <location>
        <position position="1"/>
    </location>
</feature>